<evidence type="ECO:0000313" key="2">
    <source>
        <dbReference type="Proteomes" id="UP000238137"/>
    </source>
</evidence>
<gene>
    <name evidence="1" type="ORF">A7A09_008820</name>
</gene>
<evidence type="ECO:0000313" key="1">
    <source>
        <dbReference type="EMBL" id="RNF35056.1"/>
    </source>
</evidence>
<proteinExistence type="predicted"/>
<dbReference type="Proteomes" id="UP000238137">
    <property type="component" value="Unassembled WGS sequence"/>
</dbReference>
<organism evidence="1 2">
    <name type="scientific">Paracoccus methylarcula</name>
    <dbReference type="NCBI Taxonomy" id="72022"/>
    <lineage>
        <taxon>Bacteria</taxon>
        <taxon>Pseudomonadati</taxon>
        <taxon>Pseudomonadota</taxon>
        <taxon>Alphaproteobacteria</taxon>
        <taxon>Rhodobacterales</taxon>
        <taxon>Paracoccaceae</taxon>
        <taxon>Paracoccus</taxon>
    </lineage>
</organism>
<dbReference type="EMBL" id="PXNQ02000004">
    <property type="protein sequence ID" value="RNF35056.1"/>
    <property type="molecule type" value="Genomic_DNA"/>
</dbReference>
<dbReference type="AlphaFoldDB" id="A0A422QYJ4"/>
<reference evidence="1" key="1">
    <citation type="submission" date="2018-05" db="EMBL/GenBank/DDBJ databases">
        <title>Reclassification of Methylarcula marina and Methylarcula terricola as Paracoccus methylarcula sp.nov., comb.nov. and Paracoccus terricola comb.nov.</title>
        <authorList>
            <person name="Shmareva M.N."/>
            <person name="Doronina N.V."/>
            <person name="Vasilenko O.V."/>
            <person name="Tarlachkov S.V."/>
            <person name="Trotsenko Y.A."/>
        </authorList>
    </citation>
    <scope>NUCLEOTIDE SEQUENCE [LARGE SCALE GENOMIC DNA]</scope>
    <source>
        <strain evidence="1">VKM B-2159</strain>
    </source>
</reference>
<name>A0A422QYJ4_9RHOB</name>
<accession>A0A422QYJ4</accession>
<sequence>MGRPRATFTKTDIKRAVQGAREADPNSVIELVLGSVTVRLVPNERIVDQVNEPDKFGLPKQW</sequence>
<keyword evidence="2" id="KW-1185">Reference proteome</keyword>
<protein>
    <submittedName>
        <fullName evidence="1">Uncharacterized protein</fullName>
    </submittedName>
</protein>
<comment type="caution">
    <text evidence="1">The sequence shown here is derived from an EMBL/GenBank/DDBJ whole genome shotgun (WGS) entry which is preliminary data.</text>
</comment>